<dbReference type="EMBL" id="PVNP01000112">
    <property type="protein sequence ID" value="PRO73483.1"/>
    <property type="molecule type" value="Genomic_DNA"/>
</dbReference>
<dbReference type="PANTHER" id="PTHR45008:SF1">
    <property type="entry name" value="PTS SYSTEM GLUCOSE-SPECIFIC EIIA COMPONENT"/>
    <property type="match status" value="1"/>
</dbReference>
<evidence type="ECO:0000256" key="2">
    <source>
        <dbReference type="ARBA" id="ARBA00022448"/>
    </source>
</evidence>
<keyword evidence="4" id="KW-0808">Transferase</keyword>
<evidence type="ECO:0000313" key="12">
    <source>
        <dbReference type="EMBL" id="PRO73483.1"/>
    </source>
</evidence>
<dbReference type="AlphaFoldDB" id="A0A2S9VAL4"/>
<evidence type="ECO:0000256" key="1">
    <source>
        <dbReference type="ARBA" id="ARBA00004496"/>
    </source>
</evidence>
<organism evidence="12 13">
    <name type="scientific">Alteromonas alba</name>
    <dbReference type="NCBI Taxonomy" id="2079529"/>
    <lineage>
        <taxon>Bacteria</taxon>
        <taxon>Pseudomonadati</taxon>
        <taxon>Pseudomonadota</taxon>
        <taxon>Gammaproteobacteria</taxon>
        <taxon>Alteromonadales</taxon>
        <taxon>Alteromonadaceae</taxon>
        <taxon>Alteromonas/Salinimonas group</taxon>
        <taxon>Alteromonas</taxon>
    </lineage>
</organism>
<proteinExistence type="predicted"/>
<dbReference type="InterPro" id="IPR001127">
    <property type="entry name" value="PTS_EIIA_1_perm"/>
</dbReference>
<evidence type="ECO:0000256" key="5">
    <source>
        <dbReference type="ARBA" id="ARBA00022683"/>
    </source>
</evidence>
<sequence length="170" mass="18291">MTFSIAKPLSYSPPASGEAVMRLNAPATGEVLRLDELPHPLLQAGLLGTGAAIHMTTGEVSAPITAVVQSINIAKAQLVLVHSKGLKLQLQIGQPGEICYGERLKWLVKKGQRCEARTPLLQSDPLWIKQQDAHPVCVLTLLNAGRLGAIVLTSDPKIRINDEDFLALYA</sequence>
<dbReference type="SUPFAM" id="SSF51261">
    <property type="entry name" value="Duplicated hybrid motif"/>
    <property type="match status" value="1"/>
</dbReference>
<dbReference type="GO" id="GO:0005737">
    <property type="term" value="C:cytoplasm"/>
    <property type="evidence" value="ECO:0007669"/>
    <property type="project" value="UniProtKB-SubCell"/>
</dbReference>
<dbReference type="GO" id="GO:0009401">
    <property type="term" value="P:phosphoenolpyruvate-dependent sugar phosphotransferase system"/>
    <property type="evidence" value="ECO:0007669"/>
    <property type="project" value="UniProtKB-KW"/>
</dbReference>
<evidence type="ECO:0000256" key="7">
    <source>
        <dbReference type="ARBA" id="ARBA00039163"/>
    </source>
</evidence>
<evidence type="ECO:0000256" key="4">
    <source>
        <dbReference type="ARBA" id="ARBA00022679"/>
    </source>
</evidence>
<dbReference type="InterPro" id="IPR011055">
    <property type="entry name" value="Dup_hybrid_motif"/>
</dbReference>
<keyword evidence="2" id="KW-0813">Transport</keyword>
<dbReference type="PANTHER" id="PTHR45008">
    <property type="entry name" value="PTS SYSTEM GLUCOSE-SPECIFIC EIIA COMPONENT"/>
    <property type="match status" value="1"/>
</dbReference>
<evidence type="ECO:0000313" key="13">
    <source>
        <dbReference type="Proteomes" id="UP000238949"/>
    </source>
</evidence>
<keyword evidence="13" id="KW-1185">Reference proteome</keyword>
<evidence type="ECO:0000259" key="11">
    <source>
        <dbReference type="Pfam" id="PF00358"/>
    </source>
</evidence>
<dbReference type="RefSeq" id="WP_105934670.1">
    <property type="nucleotide sequence ID" value="NZ_PVNP01000112.1"/>
</dbReference>
<comment type="caution">
    <text evidence="12">The sequence shown here is derived from an EMBL/GenBank/DDBJ whole genome shotgun (WGS) entry which is preliminary data.</text>
</comment>
<evidence type="ECO:0000256" key="3">
    <source>
        <dbReference type="ARBA" id="ARBA00022597"/>
    </source>
</evidence>
<evidence type="ECO:0000256" key="8">
    <source>
        <dbReference type="ARBA" id="ARBA00042296"/>
    </source>
</evidence>
<reference evidence="13" key="1">
    <citation type="journal article" date="2020" name="Int. J. Syst. Evol. Microbiol.">
        <title>Alteromonas alba sp. nov., a marine bacterium isolated from the seawater of the West Pacific Ocean.</title>
        <authorList>
            <person name="Sun C."/>
            <person name="Wu Y.-H."/>
            <person name="Xamxidin M."/>
            <person name="Cheng H."/>
            <person name="Xu X.-W."/>
        </authorList>
    </citation>
    <scope>NUCLEOTIDE SEQUENCE [LARGE SCALE GENOMIC DNA]</scope>
    <source>
        <strain evidence="13">190</strain>
    </source>
</reference>
<name>A0A2S9VAL4_9ALTE</name>
<dbReference type="Gene3D" id="2.70.70.10">
    <property type="entry name" value="Glucose Permease (Domain IIA)"/>
    <property type="match status" value="1"/>
</dbReference>
<gene>
    <name evidence="12" type="ORF">C6Y40_11245</name>
</gene>
<feature type="domain" description="PTS EIIA type-1" evidence="11">
    <location>
        <begin position="23"/>
        <end position="144"/>
    </location>
</feature>
<accession>A0A2S9VAL4</accession>
<evidence type="ECO:0000256" key="6">
    <source>
        <dbReference type="ARBA" id="ARBA00022777"/>
    </source>
</evidence>
<dbReference type="Pfam" id="PF00358">
    <property type="entry name" value="PTS_EIIA_1"/>
    <property type="match status" value="1"/>
</dbReference>
<dbReference type="GO" id="GO:0016301">
    <property type="term" value="F:kinase activity"/>
    <property type="evidence" value="ECO:0007669"/>
    <property type="project" value="UniProtKB-KW"/>
</dbReference>
<keyword evidence="5" id="KW-0598">Phosphotransferase system</keyword>
<dbReference type="OrthoDB" id="6336369at2"/>
<dbReference type="InterPro" id="IPR050890">
    <property type="entry name" value="PTS_EIIA_component"/>
</dbReference>
<evidence type="ECO:0000256" key="9">
    <source>
        <dbReference type="ARBA" id="ARBA00042526"/>
    </source>
</evidence>
<evidence type="ECO:0000256" key="10">
    <source>
        <dbReference type="ARBA" id="ARBA00042873"/>
    </source>
</evidence>
<protein>
    <recommendedName>
        <fullName evidence="7">PTS system glucose-specific EIIA component</fullName>
    </recommendedName>
    <alternativeName>
        <fullName evidence="10">EIIA-Glc</fullName>
    </alternativeName>
    <alternativeName>
        <fullName evidence="9">EIII-Glc</fullName>
    </alternativeName>
    <alternativeName>
        <fullName evidence="8">Glucose-specific phosphotransferase enzyme IIA component</fullName>
    </alternativeName>
</protein>
<comment type="subcellular location">
    <subcellularLocation>
        <location evidence="1">Cytoplasm</location>
    </subcellularLocation>
</comment>
<keyword evidence="6" id="KW-0418">Kinase</keyword>
<dbReference type="Proteomes" id="UP000238949">
    <property type="component" value="Unassembled WGS sequence"/>
</dbReference>
<keyword evidence="3" id="KW-0762">Sugar transport</keyword>